<dbReference type="EMBL" id="CP113520">
    <property type="protein sequence ID" value="WAJ26824.1"/>
    <property type="molecule type" value="Genomic_DNA"/>
</dbReference>
<proteinExistence type="predicted"/>
<reference evidence="1" key="1">
    <citation type="submission" date="2022-11" db="EMBL/GenBank/DDBJ databases">
        <title>beta-Carotene-producing bacterium, Jeongeuplla avenae sp. nov., alleviates the salt stress of Arabidopsis seedlings.</title>
        <authorList>
            <person name="Jiang L."/>
            <person name="Lee J."/>
        </authorList>
    </citation>
    <scope>NUCLEOTIDE SEQUENCE</scope>
    <source>
        <strain evidence="1">DY_R2A_6</strain>
    </source>
</reference>
<protein>
    <submittedName>
        <fullName evidence="1">Uncharacterized protein</fullName>
    </submittedName>
</protein>
<name>A0ACD4NJ78_9HYPH</name>
<dbReference type="Proteomes" id="UP001163223">
    <property type="component" value="Chromosome"/>
</dbReference>
<sequence>MAQRKRRASSPRSQLADLKTRHVEEALEEFWILGDEVQLLDADRLSIDALARLLQVRQFQHFALARLTVSPDMITGQPTQDQT</sequence>
<evidence type="ECO:0000313" key="2">
    <source>
        <dbReference type="Proteomes" id="UP001163223"/>
    </source>
</evidence>
<gene>
    <name evidence="1" type="ORF">OXU80_18410</name>
</gene>
<accession>A0ACD4NJ78</accession>
<organism evidence="1 2">
    <name type="scientific">Antarcticirhabdus aurantiaca</name>
    <dbReference type="NCBI Taxonomy" id="2606717"/>
    <lineage>
        <taxon>Bacteria</taxon>
        <taxon>Pseudomonadati</taxon>
        <taxon>Pseudomonadota</taxon>
        <taxon>Alphaproteobacteria</taxon>
        <taxon>Hyphomicrobiales</taxon>
        <taxon>Aurantimonadaceae</taxon>
        <taxon>Antarcticirhabdus</taxon>
    </lineage>
</organism>
<evidence type="ECO:0000313" key="1">
    <source>
        <dbReference type="EMBL" id="WAJ26824.1"/>
    </source>
</evidence>
<keyword evidence="2" id="KW-1185">Reference proteome</keyword>